<dbReference type="Gene3D" id="3.30.530.20">
    <property type="match status" value="1"/>
</dbReference>
<accession>G4ZQ25</accession>
<evidence type="ECO:0000313" key="2">
    <source>
        <dbReference type="Proteomes" id="UP000002640"/>
    </source>
</evidence>
<sequence length="387" mass="42539">MTNDSSPYQSTISLTPSDSTQLQVVAKAILDANLDRYQLFSDVENGTVDPSMWKLVKTKNDMSAYMQRQRRHVSFPFQVNPSDDNCALQSLLCVGSSPGTLDSVMRGVGTPREGDISRAVLLTTISKPTTSDPFKAMTVKWMDLDVRFQSMGLVKNHDYVYVEATGVLHLPSGGRLGYQLLHSVDVPGAHELPGLVRSKLSVCSFYRQIKENAVSVYSLGMMDSMSDRARRAVAPRFIKLMLPTPPTQCRGDAMRLSLASAKRYISMTLAPQSIGDNCVICSKRVLKLGKLLNRNSSCSVCSGCVCSSCNIKKNVRLVSSDMKVTRRRLVFCSPSPCLENAMAQNEAEVSLMDNNGGVARFYTADYRSVTQSQSRSRMTSVSSSIVC</sequence>
<dbReference type="InParanoid" id="G4ZQ25"/>
<reference evidence="1 2" key="1">
    <citation type="journal article" date="2006" name="Science">
        <title>Phytophthora genome sequences uncover evolutionary origins and mechanisms of pathogenesis.</title>
        <authorList>
            <person name="Tyler B.M."/>
            <person name="Tripathy S."/>
            <person name="Zhang X."/>
            <person name="Dehal P."/>
            <person name="Jiang R.H."/>
            <person name="Aerts A."/>
            <person name="Arredondo F.D."/>
            <person name="Baxter L."/>
            <person name="Bensasson D."/>
            <person name="Beynon J.L."/>
            <person name="Chapman J."/>
            <person name="Damasceno C.M."/>
            <person name="Dorrance A.E."/>
            <person name="Dou D."/>
            <person name="Dickerman A.W."/>
            <person name="Dubchak I.L."/>
            <person name="Garbelotto M."/>
            <person name="Gijzen M."/>
            <person name="Gordon S.G."/>
            <person name="Govers F."/>
            <person name="Grunwald N.J."/>
            <person name="Huang W."/>
            <person name="Ivors K.L."/>
            <person name="Jones R.W."/>
            <person name="Kamoun S."/>
            <person name="Krampis K."/>
            <person name="Lamour K.H."/>
            <person name="Lee M.K."/>
            <person name="McDonald W.H."/>
            <person name="Medina M."/>
            <person name="Meijer H.J."/>
            <person name="Nordberg E.K."/>
            <person name="Maclean D.J."/>
            <person name="Ospina-Giraldo M.D."/>
            <person name="Morris P.F."/>
            <person name="Phuntumart V."/>
            <person name="Putnam N.H."/>
            <person name="Rash S."/>
            <person name="Rose J.K."/>
            <person name="Sakihama Y."/>
            <person name="Salamov A.A."/>
            <person name="Savidor A."/>
            <person name="Scheuring C.F."/>
            <person name="Smith B.M."/>
            <person name="Sobral B.W."/>
            <person name="Terry A."/>
            <person name="Torto-Alalibo T.A."/>
            <person name="Win J."/>
            <person name="Xu Z."/>
            <person name="Zhang H."/>
            <person name="Grigoriev I.V."/>
            <person name="Rokhsar D.S."/>
            <person name="Boore J.L."/>
        </authorList>
    </citation>
    <scope>NUCLEOTIDE SEQUENCE [LARGE SCALE GENOMIC DNA]</scope>
    <source>
        <strain evidence="1 2">P6497</strain>
    </source>
</reference>
<dbReference type="AlphaFoldDB" id="G4ZQ25"/>
<name>G4ZQ25_PHYSP</name>
<dbReference type="PANTHER" id="PTHR13510:SF44">
    <property type="entry name" value="RABENOSYN-5"/>
    <property type="match status" value="1"/>
</dbReference>
<proteinExistence type="predicted"/>
<organism evidence="1 2">
    <name type="scientific">Phytophthora sojae (strain P6497)</name>
    <name type="common">Soybean stem and root rot agent</name>
    <name type="synonym">Phytophthora megasperma f. sp. glycines</name>
    <dbReference type="NCBI Taxonomy" id="1094619"/>
    <lineage>
        <taxon>Eukaryota</taxon>
        <taxon>Sar</taxon>
        <taxon>Stramenopiles</taxon>
        <taxon>Oomycota</taxon>
        <taxon>Peronosporomycetes</taxon>
        <taxon>Peronosporales</taxon>
        <taxon>Peronosporaceae</taxon>
        <taxon>Phytophthora</taxon>
    </lineage>
</organism>
<dbReference type="KEGG" id="psoj:PHYSODRAFT_252880"/>
<dbReference type="InterPro" id="IPR052727">
    <property type="entry name" value="Rab4/Rab5_effector"/>
</dbReference>
<evidence type="ECO:0008006" key="3">
    <source>
        <dbReference type="Google" id="ProtNLM"/>
    </source>
</evidence>
<protein>
    <recommendedName>
        <fullName evidence="3">START domain-containing protein</fullName>
    </recommendedName>
</protein>
<dbReference type="RefSeq" id="XP_009528163.1">
    <property type="nucleotide sequence ID" value="XM_009529868.1"/>
</dbReference>
<dbReference type="OMA" id="PPACVND"/>
<keyword evidence="2" id="KW-1185">Reference proteome</keyword>
<dbReference type="GeneID" id="20638317"/>
<dbReference type="EMBL" id="JH159155">
    <property type="protein sequence ID" value="EGZ14414.1"/>
    <property type="molecule type" value="Genomic_DNA"/>
</dbReference>
<evidence type="ECO:0000313" key="1">
    <source>
        <dbReference type="EMBL" id="EGZ14414.1"/>
    </source>
</evidence>
<gene>
    <name evidence="1" type="ORF">PHYSODRAFT_252880</name>
</gene>
<dbReference type="Proteomes" id="UP000002640">
    <property type="component" value="Unassembled WGS sequence"/>
</dbReference>
<dbReference type="InterPro" id="IPR023393">
    <property type="entry name" value="START-like_dom_sf"/>
</dbReference>
<dbReference type="PANTHER" id="PTHR13510">
    <property type="entry name" value="FYVE-FINGER-CONTAINING RAB5 EFFECTOR PROTEIN RABENOSYN-5-RELATED"/>
    <property type="match status" value="1"/>
</dbReference>